<accession>A0A9J5ZHP9</accession>
<name>A0A9J5ZHP9_SOLCO</name>
<dbReference type="AlphaFoldDB" id="A0A9J5ZHP9"/>
<protein>
    <submittedName>
        <fullName evidence="1">Uncharacterized protein</fullName>
    </submittedName>
</protein>
<evidence type="ECO:0000313" key="2">
    <source>
        <dbReference type="Proteomes" id="UP000824120"/>
    </source>
</evidence>
<reference evidence="1 2" key="1">
    <citation type="submission" date="2020-09" db="EMBL/GenBank/DDBJ databases">
        <title>De no assembly of potato wild relative species, Solanum commersonii.</title>
        <authorList>
            <person name="Cho K."/>
        </authorList>
    </citation>
    <scope>NUCLEOTIDE SEQUENCE [LARGE SCALE GENOMIC DNA]</scope>
    <source>
        <strain evidence="1">LZ3.2</strain>
        <tissue evidence="1">Leaf</tissue>
    </source>
</reference>
<proteinExistence type="predicted"/>
<dbReference type="EMBL" id="JACXVP010000004">
    <property type="protein sequence ID" value="KAG5611328.1"/>
    <property type="molecule type" value="Genomic_DNA"/>
</dbReference>
<evidence type="ECO:0000313" key="1">
    <source>
        <dbReference type="EMBL" id="KAG5611328.1"/>
    </source>
</evidence>
<dbReference type="Proteomes" id="UP000824120">
    <property type="component" value="Chromosome 4"/>
</dbReference>
<organism evidence="1 2">
    <name type="scientific">Solanum commersonii</name>
    <name type="common">Commerson's wild potato</name>
    <name type="synonym">Commerson's nightshade</name>
    <dbReference type="NCBI Taxonomy" id="4109"/>
    <lineage>
        <taxon>Eukaryota</taxon>
        <taxon>Viridiplantae</taxon>
        <taxon>Streptophyta</taxon>
        <taxon>Embryophyta</taxon>
        <taxon>Tracheophyta</taxon>
        <taxon>Spermatophyta</taxon>
        <taxon>Magnoliopsida</taxon>
        <taxon>eudicotyledons</taxon>
        <taxon>Gunneridae</taxon>
        <taxon>Pentapetalae</taxon>
        <taxon>asterids</taxon>
        <taxon>lamiids</taxon>
        <taxon>Solanales</taxon>
        <taxon>Solanaceae</taxon>
        <taxon>Solanoideae</taxon>
        <taxon>Solaneae</taxon>
        <taxon>Solanum</taxon>
    </lineage>
</organism>
<keyword evidence="2" id="KW-1185">Reference proteome</keyword>
<gene>
    <name evidence="1" type="ORF">H5410_022609</name>
</gene>
<comment type="caution">
    <text evidence="1">The sequence shown here is derived from an EMBL/GenBank/DDBJ whole genome shotgun (WGS) entry which is preliminary data.</text>
</comment>
<sequence>MFGDLTGDGKVLLLDLMFVEALIFRGEHIIGDSMKEREGLKRLVIKELGNCKNQVIPNVVALMELGPFIVVPLTLLKILRPSNINVTSFFLGTVISYRGSKRKMTASIDIKSSNNTFPPPVRPPSIHCSSYFKRIIKIILQKLGLNCEVSGASYAQSIKTYNSVERIHSY</sequence>